<keyword evidence="1" id="KW-1133">Transmembrane helix</keyword>
<sequence length="143" mass="16555">MHNLWLRIMVIIFMIFCIIFIDFLLFGLVMTDFLSLIKAGDIISYNKTCILIGATPLVIYVALAMIRILFSQDVKYKALPDPYEKWVLLTITFSFILGLIADCIIPFLFMALSYHSCPQDTLRDYHVTDIALCKTLVDNRSFW</sequence>
<evidence type="ECO:0000313" key="3">
    <source>
        <dbReference type="Proteomes" id="UP000746649"/>
    </source>
</evidence>
<feature type="transmembrane region" description="Helical" evidence="1">
    <location>
        <begin position="86"/>
        <end position="109"/>
    </location>
</feature>
<evidence type="ECO:0000313" key="2">
    <source>
        <dbReference type="EMBL" id="MBJ8382266.1"/>
    </source>
</evidence>
<keyword evidence="1" id="KW-0472">Membrane</keyword>
<evidence type="ECO:0000256" key="1">
    <source>
        <dbReference type="SAM" id="Phobius"/>
    </source>
</evidence>
<reference evidence="2 3" key="1">
    <citation type="submission" date="2020-11" db="EMBL/GenBank/DDBJ databases">
        <title>Enhanced detection system for hospital associated transmission using whole genome sequencing surveillance.</title>
        <authorList>
            <person name="Harrison L.H."/>
            <person name="Van Tyne D."/>
            <person name="Marsh J.W."/>
            <person name="Griffith M.P."/>
            <person name="Snyder D.J."/>
            <person name="Cooper V.S."/>
            <person name="Mustapha M."/>
        </authorList>
    </citation>
    <scope>NUCLEOTIDE SEQUENCE [LARGE SCALE GENOMIC DNA]</scope>
    <source>
        <strain evidence="2 3">CB00117</strain>
    </source>
</reference>
<evidence type="ECO:0008006" key="4">
    <source>
        <dbReference type="Google" id="ProtNLM"/>
    </source>
</evidence>
<proteinExistence type="predicted"/>
<dbReference type="RefSeq" id="WP_200035595.1">
    <property type="nucleotide sequence ID" value="NZ_JADWND010000006.1"/>
</dbReference>
<keyword evidence="3" id="KW-1185">Reference proteome</keyword>
<protein>
    <recommendedName>
        <fullName evidence="4">DUF1240 domain-containing protein</fullName>
    </recommendedName>
</protein>
<feature type="transmembrane region" description="Helical" evidence="1">
    <location>
        <begin position="6"/>
        <end position="29"/>
    </location>
</feature>
<feature type="transmembrane region" description="Helical" evidence="1">
    <location>
        <begin position="50"/>
        <end position="70"/>
    </location>
</feature>
<dbReference type="Proteomes" id="UP000746649">
    <property type="component" value="Unassembled WGS sequence"/>
</dbReference>
<organism evidence="2 3">
    <name type="scientific">Citrobacter sedlakii</name>
    <dbReference type="NCBI Taxonomy" id="67826"/>
    <lineage>
        <taxon>Bacteria</taxon>
        <taxon>Pseudomonadati</taxon>
        <taxon>Pseudomonadota</taxon>
        <taxon>Gammaproteobacteria</taxon>
        <taxon>Enterobacterales</taxon>
        <taxon>Enterobacteriaceae</taxon>
        <taxon>Citrobacter</taxon>
        <taxon>Citrobacter freundii complex</taxon>
    </lineage>
</organism>
<accession>A0ABS0ZTW6</accession>
<gene>
    <name evidence="2" type="ORF">I6M88_14980</name>
</gene>
<dbReference type="EMBL" id="JADWND010000006">
    <property type="protein sequence ID" value="MBJ8382266.1"/>
    <property type="molecule type" value="Genomic_DNA"/>
</dbReference>
<name>A0ABS0ZTW6_9ENTR</name>
<keyword evidence="1" id="KW-0812">Transmembrane</keyword>
<comment type="caution">
    <text evidence="2">The sequence shown here is derived from an EMBL/GenBank/DDBJ whole genome shotgun (WGS) entry which is preliminary data.</text>
</comment>